<dbReference type="SUPFAM" id="SSF56112">
    <property type="entry name" value="Protein kinase-like (PK-like)"/>
    <property type="match status" value="1"/>
</dbReference>
<dbReference type="InterPro" id="IPR011009">
    <property type="entry name" value="Kinase-like_dom_sf"/>
</dbReference>
<evidence type="ECO:0000256" key="10">
    <source>
        <dbReference type="PROSITE-ProRule" id="PRU10141"/>
    </source>
</evidence>
<organism evidence="15">
    <name type="scientific">Anisakis simplex</name>
    <name type="common">Herring worm</name>
    <dbReference type="NCBI Taxonomy" id="6269"/>
    <lineage>
        <taxon>Eukaryota</taxon>
        <taxon>Metazoa</taxon>
        <taxon>Ecdysozoa</taxon>
        <taxon>Nematoda</taxon>
        <taxon>Chromadorea</taxon>
        <taxon>Rhabditida</taxon>
        <taxon>Spirurina</taxon>
        <taxon>Ascaridomorpha</taxon>
        <taxon>Ascaridoidea</taxon>
        <taxon>Anisakidae</taxon>
        <taxon>Anisakis</taxon>
        <taxon>Anisakis simplex complex</taxon>
    </lineage>
</organism>
<dbReference type="InterPro" id="IPR017441">
    <property type="entry name" value="Protein_kinase_ATP_BS"/>
</dbReference>
<evidence type="ECO:0000256" key="5">
    <source>
        <dbReference type="ARBA" id="ARBA00022741"/>
    </source>
</evidence>
<evidence type="ECO:0000313" key="14">
    <source>
        <dbReference type="Proteomes" id="UP000267096"/>
    </source>
</evidence>
<dbReference type="Pfam" id="PF00069">
    <property type="entry name" value="Pkinase"/>
    <property type="match status" value="1"/>
</dbReference>
<feature type="binding site" evidence="10">
    <location>
        <position position="56"/>
    </location>
    <ligand>
        <name>ATP</name>
        <dbReference type="ChEBI" id="CHEBI:30616"/>
    </ligand>
</feature>
<keyword evidence="14" id="KW-1185">Reference proteome</keyword>
<dbReference type="WBParaSite" id="ASIM_0001102901-mRNA-1">
    <property type="protein sequence ID" value="ASIM_0001102901-mRNA-1"/>
    <property type="gene ID" value="ASIM_0001102901"/>
</dbReference>
<dbReference type="GO" id="GO:0000307">
    <property type="term" value="C:cyclin-dependent protein kinase holoenzyme complex"/>
    <property type="evidence" value="ECO:0007669"/>
    <property type="project" value="TreeGrafter"/>
</dbReference>
<dbReference type="GO" id="GO:0005737">
    <property type="term" value="C:cytoplasm"/>
    <property type="evidence" value="ECO:0007669"/>
    <property type="project" value="TreeGrafter"/>
</dbReference>
<dbReference type="GO" id="GO:0005524">
    <property type="term" value="F:ATP binding"/>
    <property type="evidence" value="ECO:0007669"/>
    <property type="project" value="UniProtKB-UniRule"/>
</dbReference>
<keyword evidence="5 10" id="KW-0547">Nucleotide-binding</keyword>
<dbReference type="AlphaFoldDB" id="A0A0M3JSQ7"/>
<proteinExistence type="inferred from homology"/>
<dbReference type="PROSITE" id="PS00108">
    <property type="entry name" value="PROTEIN_KINASE_ST"/>
    <property type="match status" value="1"/>
</dbReference>
<dbReference type="GO" id="GO:0004693">
    <property type="term" value="F:cyclin-dependent protein serine/threonine kinase activity"/>
    <property type="evidence" value="ECO:0007669"/>
    <property type="project" value="UniProtKB-EC"/>
</dbReference>
<accession>A0A0M3JSQ7</accession>
<dbReference type="PANTHER" id="PTHR24056:SF472">
    <property type="entry name" value="CYCLIN-DEPENDENT KINASE 4, ISOFORM A"/>
    <property type="match status" value="1"/>
</dbReference>
<feature type="domain" description="Protein kinase" evidence="12">
    <location>
        <begin position="22"/>
        <end position="286"/>
    </location>
</feature>
<comment type="catalytic activity">
    <reaction evidence="9">
        <text>L-seryl-[protein] + ATP = O-phospho-L-seryl-[protein] + ADP + H(+)</text>
        <dbReference type="Rhea" id="RHEA:17989"/>
        <dbReference type="Rhea" id="RHEA-COMP:9863"/>
        <dbReference type="Rhea" id="RHEA-COMP:11604"/>
        <dbReference type="ChEBI" id="CHEBI:15378"/>
        <dbReference type="ChEBI" id="CHEBI:29999"/>
        <dbReference type="ChEBI" id="CHEBI:30616"/>
        <dbReference type="ChEBI" id="CHEBI:83421"/>
        <dbReference type="ChEBI" id="CHEBI:456216"/>
        <dbReference type="EC" id="2.7.11.22"/>
    </reaction>
</comment>
<evidence type="ECO:0000256" key="9">
    <source>
        <dbReference type="ARBA" id="ARBA00048367"/>
    </source>
</evidence>
<dbReference type="InterPro" id="IPR008271">
    <property type="entry name" value="Ser/Thr_kinase_AS"/>
</dbReference>
<evidence type="ECO:0000256" key="3">
    <source>
        <dbReference type="ARBA" id="ARBA00022527"/>
    </source>
</evidence>
<keyword evidence="3 11" id="KW-0723">Serine/threonine-protein kinase</keyword>
<protein>
    <recommendedName>
        <fullName evidence="2">cyclin-dependent kinase</fullName>
        <ecNumber evidence="2">2.7.11.22</ecNumber>
    </recommendedName>
</protein>
<dbReference type="InterPro" id="IPR050108">
    <property type="entry name" value="CDK"/>
</dbReference>
<evidence type="ECO:0000256" key="4">
    <source>
        <dbReference type="ARBA" id="ARBA00022679"/>
    </source>
</evidence>
<dbReference type="SMART" id="SM00220">
    <property type="entry name" value="S_TKc"/>
    <property type="match status" value="1"/>
</dbReference>
<gene>
    <name evidence="13" type="ORF">ASIM_LOCUS10587</name>
</gene>
<evidence type="ECO:0000256" key="11">
    <source>
        <dbReference type="RuleBase" id="RU000304"/>
    </source>
</evidence>
<dbReference type="EC" id="2.7.11.22" evidence="2"/>
<dbReference type="GO" id="GO:0010389">
    <property type="term" value="P:regulation of G2/M transition of mitotic cell cycle"/>
    <property type="evidence" value="ECO:0007669"/>
    <property type="project" value="TreeGrafter"/>
</dbReference>
<evidence type="ECO:0000256" key="8">
    <source>
        <dbReference type="ARBA" id="ARBA00047811"/>
    </source>
</evidence>
<keyword evidence="6" id="KW-0418">Kinase</keyword>
<keyword evidence="4" id="KW-0808">Transferase</keyword>
<evidence type="ECO:0000313" key="13">
    <source>
        <dbReference type="EMBL" id="VDK43245.1"/>
    </source>
</evidence>
<dbReference type="PANTHER" id="PTHR24056">
    <property type="entry name" value="CELL DIVISION PROTEIN KINASE"/>
    <property type="match status" value="1"/>
</dbReference>
<evidence type="ECO:0000259" key="12">
    <source>
        <dbReference type="PROSITE" id="PS50011"/>
    </source>
</evidence>
<dbReference type="PROSITE" id="PS50011">
    <property type="entry name" value="PROTEIN_KINASE_DOM"/>
    <property type="match status" value="1"/>
</dbReference>
<dbReference type="FunFam" id="3.30.200.20:FF:000124">
    <property type="entry name" value="Cyclin-dependent kinase 4"/>
    <property type="match status" value="1"/>
</dbReference>
<dbReference type="InterPro" id="IPR000719">
    <property type="entry name" value="Prot_kinase_dom"/>
</dbReference>
<comment type="catalytic activity">
    <reaction evidence="8">
        <text>L-threonyl-[protein] + ATP = O-phospho-L-threonyl-[protein] + ADP + H(+)</text>
        <dbReference type="Rhea" id="RHEA:46608"/>
        <dbReference type="Rhea" id="RHEA-COMP:11060"/>
        <dbReference type="Rhea" id="RHEA-COMP:11605"/>
        <dbReference type="ChEBI" id="CHEBI:15378"/>
        <dbReference type="ChEBI" id="CHEBI:30013"/>
        <dbReference type="ChEBI" id="CHEBI:30616"/>
        <dbReference type="ChEBI" id="CHEBI:61977"/>
        <dbReference type="ChEBI" id="CHEBI:456216"/>
        <dbReference type="EC" id="2.7.11.22"/>
    </reaction>
</comment>
<evidence type="ECO:0000256" key="2">
    <source>
        <dbReference type="ARBA" id="ARBA00012425"/>
    </source>
</evidence>
<reference evidence="13 14" key="2">
    <citation type="submission" date="2018-11" db="EMBL/GenBank/DDBJ databases">
        <authorList>
            <consortium name="Pathogen Informatics"/>
        </authorList>
    </citation>
    <scope>NUCLEOTIDE SEQUENCE [LARGE SCALE GENOMIC DNA]</scope>
</reference>
<evidence type="ECO:0000313" key="15">
    <source>
        <dbReference type="WBParaSite" id="ASIM_0001102901-mRNA-1"/>
    </source>
</evidence>
<dbReference type="GO" id="GO:0000082">
    <property type="term" value="P:G1/S transition of mitotic cell cycle"/>
    <property type="evidence" value="ECO:0007669"/>
    <property type="project" value="TreeGrafter"/>
</dbReference>
<evidence type="ECO:0000256" key="6">
    <source>
        <dbReference type="ARBA" id="ARBA00022777"/>
    </source>
</evidence>
<dbReference type="GO" id="GO:0010468">
    <property type="term" value="P:regulation of gene expression"/>
    <property type="evidence" value="ECO:0007669"/>
    <property type="project" value="TreeGrafter"/>
</dbReference>
<reference evidence="15" key="1">
    <citation type="submission" date="2017-02" db="UniProtKB">
        <authorList>
            <consortium name="WormBaseParasite"/>
        </authorList>
    </citation>
    <scope>IDENTIFICATION</scope>
</reference>
<keyword evidence="7 10" id="KW-0067">ATP-binding</keyword>
<dbReference type="GO" id="GO:0030332">
    <property type="term" value="F:cyclin binding"/>
    <property type="evidence" value="ECO:0007669"/>
    <property type="project" value="TreeGrafter"/>
</dbReference>
<dbReference type="EMBL" id="UYRR01031006">
    <property type="protein sequence ID" value="VDK43245.1"/>
    <property type="molecule type" value="Genomic_DNA"/>
</dbReference>
<dbReference type="PROSITE" id="PS00107">
    <property type="entry name" value="PROTEIN_KINASE_ATP"/>
    <property type="match status" value="1"/>
</dbReference>
<dbReference type="Gene3D" id="1.10.510.10">
    <property type="entry name" value="Transferase(Phosphotransferase) domain 1"/>
    <property type="match status" value="2"/>
</dbReference>
<evidence type="ECO:0000256" key="1">
    <source>
        <dbReference type="ARBA" id="ARBA00006485"/>
    </source>
</evidence>
<dbReference type="GO" id="GO:0005634">
    <property type="term" value="C:nucleus"/>
    <property type="evidence" value="ECO:0007669"/>
    <property type="project" value="TreeGrafter"/>
</dbReference>
<dbReference type="OrthoDB" id="1732493at2759"/>
<sequence>MNVNEDCEIQFERPWERTSDEYEEHGIIGKGAYGVVYLVTHLPTNKQFALKKMIVKITDDGIPQSIIREISALKALDHLNHPNIVKLHDIFHTLCNDSDMCLSIVYERCDWDLYDFLRRIPRDMGDAQCRHIARQMMLGLDFLHANHVIHRDLKPQNILINQDQTVVTLWYRSPEILLQCPYNCGVDIWAAGCIIAELYSRQPLFPAETEAKQLSVIFQKLGTPSISDWPPNAVVERSNYPSYPAVPFERIAPKLPPDAIKLVKSMLTFKPELRPSSAAVLRSEYMQKIQPLVFTSSQK</sequence>
<dbReference type="Proteomes" id="UP000267096">
    <property type="component" value="Unassembled WGS sequence"/>
</dbReference>
<evidence type="ECO:0000256" key="7">
    <source>
        <dbReference type="ARBA" id="ARBA00022840"/>
    </source>
</evidence>
<comment type="similarity">
    <text evidence="1">Belongs to the protein kinase superfamily. CMGC Ser/Thr protein kinase family. CDC2/CDKX subfamily.</text>
</comment>
<name>A0A0M3JSQ7_ANISI</name>
<dbReference type="GO" id="GO:0007165">
    <property type="term" value="P:signal transduction"/>
    <property type="evidence" value="ECO:0007669"/>
    <property type="project" value="TreeGrafter"/>
</dbReference>